<evidence type="ECO:0000313" key="3">
    <source>
        <dbReference type="Proteomes" id="UP000057737"/>
    </source>
</evidence>
<dbReference type="EMBL" id="LNCU01000115">
    <property type="protein sequence ID" value="KWV46869.1"/>
    <property type="molecule type" value="Genomic_DNA"/>
</dbReference>
<dbReference type="Proteomes" id="UP000057737">
    <property type="component" value="Unassembled WGS sequence"/>
</dbReference>
<sequence length="65" mass="7339">MTPVGTESRKPRFVLNSGFDDPDEAKSILPTKFFSLPKIATRRRRTLRISTSPTTQCDNDRASIN</sequence>
<feature type="region of interest" description="Disordered" evidence="1">
    <location>
        <begin position="46"/>
        <end position="65"/>
    </location>
</feature>
<evidence type="ECO:0000313" key="2">
    <source>
        <dbReference type="EMBL" id="KWV46869.1"/>
    </source>
</evidence>
<keyword evidence="3" id="KW-1185">Reference proteome</keyword>
<proteinExistence type="predicted"/>
<evidence type="ECO:0000256" key="1">
    <source>
        <dbReference type="SAM" id="MobiDB-lite"/>
    </source>
</evidence>
<organism evidence="2 3">
    <name type="scientific">Bradyrhizobium macuxiense</name>
    <dbReference type="NCBI Taxonomy" id="1755647"/>
    <lineage>
        <taxon>Bacteria</taxon>
        <taxon>Pseudomonadati</taxon>
        <taxon>Pseudomonadota</taxon>
        <taxon>Alphaproteobacteria</taxon>
        <taxon>Hyphomicrobiales</taxon>
        <taxon>Nitrobacteraceae</taxon>
        <taxon>Bradyrhizobium</taxon>
    </lineage>
</organism>
<dbReference type="AlphaFoldDB" id="A0A109JDE9"/>
<gene>
    <name evidence="2" type="ORF">AS156_20810</name>
</gene>
<protein>
    <submittedName>
        <fullName evidence="2">Uncharacterized protein</fullName>
    </submittedName>
</protein>
<comment type="caution">
    <text evidence="2">The sequence shown here is derived from an EMBL/GenBank/DDBJ whole genome shotgun (WGS) entry which is preliminary data.</text>
</comment>
<accession>A0A109JDE9</accession>
<name>A0A109JDE9_9BRAD</name>
<reference evidence="2 3" key="1">
    <citation type="submission" date="2015-11" db="EMBL/GenBank/DDBJ databases">
        <title>Draft Genome Sequence of the Strain BR 10303 (Bradyrhizobium sp.) isolated from nodules of Centrolobium paraense.</title>
        <authorList>
            <person name="Zelli J.E."/>
            <person name="Simoes-Araujo J.L."/>
            <person name="Barauna A.C."/>
            <person name="Silva K."/>
        </authorList>
    </citation>
    <scope>NUCLEOTIDE SEQUENCE [LARGE SCALE GENOMIC DNA]</scope>
    <source>
        <strain evidence="2 3">BR 10303</strain>
    </source>
</reference>